<evidence type="ECO:0000313" key="1">
    <source>
        <dbReference type="EMBL" id="OAD69971.1"/>
    </source>
</evidence>
<protein>
    <recommendedName>
        <fullName evidence="3">DUF726 domain-containing protein</fullName>
    </recommendedName>
</protein>
<evidence type="ECO:0000313" key="2">
    <source>
        <dbReference type="Proteomes" id="UP000077315"/>
    </source>
</evidence>
<gene>
    <name evidence="1" type="ORF">PHYBLDRAFT_60297</name>
</gene>
<keyword evidence="2" id="KW-1185">Reference proteome</keyword>
<dbReference type="GeneID" id="29001530"/>
<organism evidence="1 2">
    <name type="scientific">Phycomyces blakesleeanus (strain ATCC 8743b / DSM 1359 / FGSC 10004 / NBRC 33097 / NRRL 1555)</name>
    <dbReference type="NCBI Taxonomy" id="763407"/>
    <lineage>
        <taxon>Eukaryota</taxon>
        <taxon>Fungi</taxon>
        <taxon>Fungi incertae sedis</taxon>
        <taxon>Mucoromycota</taxon>
        <taxon>Mucoromycotina</taxon>
        <taxon>Mucoromycetes</taxon>
        <taxon>Mucorales</taxon>
        <taxon>Phycomycetaceae</taxon>
        <taxon>Phycomyces</taxon>
    </lineage>
</organism>
<dbReference type="EMBL" id="KV440990">
    <property type="protein sequence ID" value="OAD69971.1"/>
    <property type="molecule type" value="Genomic_DNA"/>
</dbReference>
<reference evidence="2" key="1">
    <citation type="submission" date="2015-06" db="EMBL/GenBank/DDBJ databases">
        <title>Expansion of signal transduction pathways in fungi by whole-genome duplication.</title>
        <authorList>
            <consortium name="DOE Joint Genome Institute"/>
            <person name="Corrochano L.M."/>
            <person name="Kuo A."/>
            <person name="Marcet-Houben M."/>
            <person name="Polaino S."/>
            <person name="Salamov A."/>
            <person name="Villalobos J.M."/>
            <person name="Alvarez M.I."/>
            <person name="Avalos J."/>
            <person name="Benito E.P."/>
            <person name="Benoit I."/>
            <person name="Burger G."/>
            <person name="Camino L.P."/>
            <person name="Canovas D."/>
            <person name="Cerda-Olmedo E."/>
            <person name="Cheng J.-F."/>
            <person name="Dominguez A."/>
            <person name="Elias M."/>
            <person name="Eslava A.P."/>
            <person name="Glaser F."/>
            <person name="Grimwood J."/>
            <person name="Gutierrez G."/>
            <person name="Heitman J."/>
            <person name="Henrissat B."/>
            <person name="Iturriaga E.A."/>
            <person name="Lang B.F."/>
            <person name="Lavin J.L."/>
            <person name="Lee S."/>
            <person name="Li W."/>
            <person name="Lindquist E."/>
            <person name="Lopez-Garcia S."/>
            <person name="Luque E.M."/>
            <person name="Marcos A.T."/>
            <person name="Martin J."/>
            <person name="McCluskey K."/>
            <person name="Medina H.R."/>
            <person name="Miralles-Duran A."/>
            <person name="Miyazaki A."/>
            <person name="Munoz-Torres E."/>
            <person name="Oguiza J.A."/>
            <person name="Ohm R."/>
            <person name="Olmedo M."/>
            <person name="Orejas M."/>
            <person name="Ortiz-Castellanos L."/>
            <person name="Pisabarro A.G."/>
            <person name="Rodriguez-Romero J."/>
            <person name="Ruiz-Herrera J."/>
            <person name="Ruiz-Vazquez R."/>
            <person name="Sanz C."/>
            <person name="Schackwitz W."/>
            <person name="Schmutz J."/>
            <person name="Shahriari M."/>
            <person name="Shelest E."/>
            <person name="Silva-Franco F."/>
            <person name="Soanes D."/>
            <person name="Syed K."/>
            <person name="Tagua V.G."/>
            <person name="Talbot N.J."/>
            <person name="Thon M."/>
            <person name="De vries R.P."/>
            <person name="Wiebenga A."/>
            <person name="Yadav J.S."/>
            <person name="Braun E.L."/>
            <person name="Baker S."/>
            <person name="Garre V."/>
            <person name="Horwitz B."/>
            <person name="Torres-Martinez S."/>
            <person name="Idnurm A."/>
            <person name="Herrera-Estrella A."/>
            <person name="Gabaldon T."/>
            <person name="Grigoriev I.V."/>
        </authorList>
    </citation>
    <scope>NUCLEOTIDE SEQUENCE [LARGE SCALE GENOMIC DNA]</scope>
    <source>
        <strain evidence="2">NRRL 1555(-)</strain>
    </source>
</reference>
<proteinExistence type="predicted"/>
<dbReference type="Proteomes" id="UP000077315">
    <property type="component" value="Unassembled WGS sequence"/>
</dbReference>
<evidence type="ECO:0008006" key="3">
    <source>
        <dbReference type="Google" id="ProtNLM"/>
    </source>
</evidence>
<sequence length="295" mass="32239">MANLFTRLPSLKVLSRPSNARKEVTVYIKGFLAEGDSPENFGDWMHSHRLLVLSPAHKWAPSALGNSGGSSIDYSWPSGSAVSHIPVPLATLGSVAYVVGRNVQRLRQWKLPTPASLMGALVVDAGLHCGRLAYQFNTATVESKERAEMLAGRLLELRTRHDYLRVVSHSLGCRHLVEACALLYPEERPDEVHLCAPALVASDLERFFAGAEKGLGRENTVIYYSEKDLTLGVLLRALLMGQQAVGEIGLPGVTLPPSVRIIDCSRSLGGFYVGAHTDYADKFHFFASPRSLAKF</sequence>
<dbReference type="AlphaFoldDB" id="A0A162ZZ60"/>
<dbReference type="VEuPathDB" id="FungiDB:PHYBLDRAFT_60297"/>
<name>A0A162ZZ60_PHYB8</name>
<dbReference type="InParanoid" id="A0A162ZZ60"/>
<dbReference type="STRING" id="763407.A0A162ZZ60"/>
<accession>A0A162ZZ60</accession>
<dbReference type="RefSeq" id="XP_018288011.1">
    <property type="nucleotide sequence ID" value="XM_018440624.1"/>
</dbReference>
<dbReference type="OrthoDB" id="10258358at2759"/>